<dbReference type="GO" id="GO:0008270">
    <property type="term" value="F:zinc ion binding"/>
    <property type="evidence" value="ECO:0007669"/>
    <property type="project" value="UniProtKB-KW"/>
</dbReference>
<dbReference type="CDD" id="cd20379">
    <property type="entry name" value="Tudor_dTUD-like"/>
    <property type="match status" value="1"/>
</dbReference>
<dbReference type="Proteomes" id="UP000691718">
    <property type="component" value="Unassembled WGS sequence"/>
</dbReference>
<evidence type="ECO:0000259" key="7">
    <source>
        <dbReference type="PROSITE" id="PS50865"/>
    </source>
</evidence>
<feature type="region of interest" description="Disordered" evidence="5">
    <location>
        <begin position="51"/>
        <end position="241"/>
    </location>
</feature>
<evidence type="ECO:0000313" key="8">
    <source>
        <dbReference type="EMBL" id="CAG5001149.1"/>
    </source>
</evidence>
<gene>
    <name evidence="8" type="ORF">PAPOLLO_LOCUS13863</name>
</gene>
<dbReference type="InterPro" id="IPR050621">
    <property type="entry name" value="Tudor_domain_containing"/>
</dbReference>
<evidence type="ECO:0000313" key="9">
    <source>
        <dbReference type="Proteomes" id="UP000691718"/>
    </source>
</evidence>
<feature type="domain" description="Tudor" evidence="6">
    <location>
        <begin position="724"/>
        <end position="786"/>
    </location>
</feature>
<feature type="compositionally biased region" description="Basic and acidic residues" evidence="5">
    <location>
        <begin position="230"/>
        <end position="241"/>
    </location>
</feature>
<feature type="compositionally biased region" description="Low complexity" evidence="5">
    <location>
        <begin position="120"/>
        <end position="132"/>
    </location>
</feature>
<dbReference type="PANTHER" id="PTHR22948:SF76">
    <property type="entry name" value="FI20010P1-RELATED"/>
    <property type="match status" value="1"/>
</dbReference>
<keyword evidence="3" id="KW-0862">Zinc</keyword>
<dbReference type="PROSITE" id="PS01360">
    <property type="entry name" value="ZF_MYND_1"/>
    <property type="match status" value="1"/>
</dbReference>
<feature type="compositionally biased region" description="Basic and acidic residues" evidence="5">
    <location>
        <begin position="134"/>
        <end position="150"/>
    </location>
</feature>
<evidence type="ECO:0000256" key="1">
    <source>
        <dbReference type="ARBA" id="ARBA00022723"/>
    </source>
</evidence>
<feature type="domain" description="MYND-type" evidence="7">
    <location>
        <begin position="6"/>
        <end position="43"/>
    </location>
</feature>
<feature type="compositionally biased region" description="Low complexity" evidence="5">
    <location>
        <begin position="220"/>
        <end position="229"/>
    </location>
</feature>
<evidence type="ECO:0000259" key="6">
    <source>
        <dbReference type="PROSITE" id="PS50304"/>
    </source>
</evidence>
<sequence length="851" mass="93561">MNSRACVSCGGHADAFCARCGVTPYCGPRCQRRDWIHRHRAVCHNLARLTNGEGQEPAPTSAPDAPVVEPVVPPVAPLRRPYSPAGQNVNRKQMPEQDTDDRQQKRFFPPGTNARSGQHNSNRGRQGFNNRGNRPRDNKSQDSRSQDNRPQHSRAQYNTSTRKPQTQQATETAEEEWDISGKQQPEQAEPKKQSPTAVNQSPVKQSPVKQNSQADKQASSEVKPAAAEVKAVEPEKSKDTKKIVKPATLDDVTPARKIVPKKCVIDLLSTGDIVMLSVDNKASECKSKSRGFVCLSLHENYESEYQALCDDYTADCEADTAKYTPNPGETFSYLNPEEGAWYRARCLNPTLAALIDSSKLVTLTPKDNLKRLSEKYANIPEFCCLLEGDKVQMGNNLKCTIVTKATEVCKVSIENAETGAVIGEGEVSRWLPVVDYPAPAAAPVAAGPTIPEVPRPDVENNSKVLLVEMTELKRAFVRRADAASQRKYDSVLHGVALYGQEATPMKEPPQKGQVVVAKFVDGMHYRALCKRTNVKQNKYLLEYIEFGNIEIATLENIYPCPAEFNLSAHPAEASIVSLQGGATVLTDAATQYIEKLKDSATELLLTICSGSKTAPSGAEVKLTVADTKESVNGKIEELCTPDWKKLEKSGGDVVETATLMYSDLTFLKLPETGCEIEVMDISSLEGAIVSGYMKGEPLAKKILEDLPIQMEAYCNSDIGREPYLPKFEELCVAQCPPYPQWFRAVLCEQVSGAGGDEARVCYVDYGNVDVVSVNVLRKMLPDFVKDLPALSAHLEIRDFPKDPTQEMLARAVEYMKINDEGRGVLKVSRCEQVEQGLYLVDAPGLIAAMKG</sequence>
<feature type="domain" description="Tudor" evidence="6">
    <location>
        <begin position="508"/>
        <end position="567"/>
    </location>
</feature>
<dbReference type="OrthoDB" id="10023235at2759"/>
<accession>A0A8S3X457</accession>
<organism evidence="8 9">
    <name type="scientific">Parnassius apollo</name>
    <name type="common">Apollo butterfly</name>
    <name type="synonym">Papilio apollo</name>
    <dbReference type="NCBI Taxonomy" id="110799"/>
    <lineage>
        <taxon>Eukaryota</taxon>
        <taxon>Metazoa</taxon>
        <taxon>Ecdysozoa</taxon>
        <taxon>Arthropoda</taxon>
        <taxon>Hexapoda</taxon>
        <taxon>Insecta</taxon>
        <taxon>Pterygota</taxon>
        <taxon>Neoptera</taxon>
        <taxon>Endopterygota</taxon>
        <taxon>Lepidoptera</taxon>
        <taxon>Glossata</taxon>
        <taxon>Ditrysia</taxon>
        <taxon>Papilionoidea</taxon>
        <taxon>Papilionidae</taxon>
        <taxon>Parnassiinae</taxon>
        <taxon>Parnassini</taxon>
        <taxon>Parnassius</taxon>
        <taxon>Parnassius</taxon>
    </lineage>
</organism>
<comment type="caution">
    <text evidence="8">The sequence shown here is derived from an EMBL/GenBank/DDBJ whole genome shotgun (WGS) entry which is preliminary data.</text>
</comment>
<reference evidence="8" key="1">
    <citation type="submission" date="2021-04" db="EMBL/GenBank/DDBJ databases">
        <authorList>
            <person name="Tunstrom K."/>
        </authorList>
    </citation>
    <scope>NUCLEOTIDE SEQUENCE</scope>
</reference>
<proteinExistence type="predicted"/>
<keyword evidence="2 4" id="KW-0863">Zinc-finger</keyword>
<evidence type="ECO:0000256" key="5">
    <source>
        <dbReference type="SAM" id="MobiDB-lite"/>
    </source>
</evidence>
<dbReference type="AlphaFoldDB" id="A0A8S3X457"/>
<dbReference type="InterPro" id="IPR002893">
    <property type="entry name" value="Znf_MYND"/>
</dbReference>
<dbReference type="InterPro" id="IPR002999">
    <property type="entry name" value="Tudor"/>
</dbReference>
<protein>
    <submittedName>
        <fullName evidence="8">(apollo) hypothetical protein</fullName>
    </submittedName>
</protein>
<evidence type="ECO:0000256" key="4">
    <source>
        <dbReference type="PROSITE-ProRule" id="PRU00134"/>
    </source>
</evidence>
<evidence type="ECO:0000256" key="3">
    <source>
        <dbReference type="ARBA" id="ARBA00022833"/>
    </source>
</evidence>
<name>A0A8S3X457_PARAO</name>
<dbReference type="Pfam" id="PF00567">
    <property type="entry name" value="TUDOR"/>
    <property type="match status" value="3"/>
</dbReference>
<dbReference type="SMART" id="SM00333">
    <property type="entry name" value="TUDOR"/>
    <property type="match status" value="3"/>
</dbReference>
<dbReference type="PROSITE" id="PS50865">
    <property type="entry name" value="ZF_MYND_2"/>
    <property type="match status" value="1"/>
</dbReference>
<feature type="compositionally biased region" description="Polar residues" evidence="5">
    <location>
        <begin position="194"/>
        <end position="219"/>
    </location>
</feature>
<feature type="compositionally biased region" description="Polar residues" evidence="5">
    <location>
        <begin position="153"/>
        <end position="164"/>
    </location>
</feature>
<dbReference type="PANTHER" id="PTHR22948">
    <property type="entry name" value="TUDOR DOMAIN CONTAINING PROTEIN"/>
    <property type="match status" value="1"/>
</dbReference>
<dbReference type="PROSITE" id="PS50304">
    <property type="entry name" value="TUDOR"/>
    <property type="match status" value="2"/>
</dbReference>
<keyword evidence="9" id="KW-1185">Reference proteome</keyword>
<evidence type="ECO:0000256" key="2">
    <source>
        <dbReference type="ARBA" id="ARBA00022771"/>
    </source>
</evidence>
<keyword evidence="1" id="KW-0479">Metal-binding</keyword>
<dbReference type="Pfam" id="PF01753">
    <property type="entry name" value="zf-MYND"/>
    <property type="match status" value="1"/>
</dbReference>
<dbReference type="EMBL" id="CAJQZP010000945">
    <property type="protein sequence ID" value="CAG5001149.1"/>
    <property type="molecule type" value="Genomic_DNA"/>
</dbReference>